<evidence type="ECO:0000313" key="2">
    <source>
        <dbReference type="EMBL" id="KAG5393601.1"/>
    </source>
</evidence>
<comment type="caution">
    <text evidence="2">The sequence shown here is derived from an EMBL/GenBank/DDBJ whole genome shotgun (WGS) entry which is preliminary data.</text>
</comment>
<sequence>MSSRLATAPPSLHVFPSICCTRVTVTRLLRVSGRHRSRSFNVGPSTPHRAHGLKLRPKASNRPDRDKHFDRFILLVAALHGINGMSLGPRPSDRAVRLLHVERSQAHETAMADLFLGTSGQIIPDKHSEVESKLDFVKRTLRARRSAGQVDI</sequence>
<name>A0ABQ7M477_BRACM</name>
<protein>
    <submittedName>
        <fullName evidence="2">Uncharacterized protein</fullName>
    </submittedName>
</protein>
<accession>A0ABQ7M477</accession>
<evidence type="ECO:0000313" key="3">
    <source>
        <dbReference type="Proteomes" id="UP000823674"/>
    </source>
</evidence>
<feature type="region of interest" description="Disordered" evidence="1">
    <location>
        <begin position="38"/>
        <end position="64"/>
    </location>
</feature>
<proteinExistence type="predicted"/>
<dbReference type="EMBL" id="JADBGQ010000006">
    <property type="protein sequence ID" value="KAG5393601.1"/>
    <property type="molecule type" value="Genomic_DNA"/>
</dbReference>
<keyword evidence="3" id="KW-1185">Reference proteome</keyword>
<evidence type="ECO:0000256" key="1">
    <source>
        <dbReference type="SAM" id="MobiDB-lite"/>
    </source>
</evidence>
<feature type="compositionally biased region" description="Basic residues" evidence="1">
    <location>
        <begin position="48"/>
        <end position="59"/>
    </location>
</feature>
<reference evidence="2 3" key="1">
    <citation type="submission" date="2021-03" db="EMBL/GenBank/DDBJ databases">
        <authorList>
            <person name="King G.J."/>
            <person name="Bancroft I."/>
            <person name="Baten A."/>
            <person name="Bloomfield J."/>
            <person name="Borpatragohain P."/>
            <person name="He Z."/>
            <person name="Irish N."/>
            <person name="Irwin J."/>
            <person name="Liu K."/>
            <person name="Mauleon R.P."/>
            <person name="Moore J."/>
            <person name="Morris R."/>
            <person name="Ostergaard L."/>
            <person name="Wang B."/>
            <person name="Wells R."/>
        </authorList>
    </citation>
    <scope>NUCLEOTIDE SEQUENCE [LARGE SCALE GENOMIC DNA]</scope>
    <source>
        <strain evidence="2">R-o-18</strain>
        <tissue evidence="2">Leaf</tissue>
    </source>
</reference>
<gene>
    <name evidence="2" type="primary">A06g506120.1_BraROA</name>
    <name evidence="2" type="ORF">IGI04_023564</name>
</gene>
<organism evidence="2 3">
    <name type="scientific">Brassica rapa subsp. trilocularis</name>
    <dbReference type="NCBI Taxonomy" id="1813537"/>
    <lineage>
        <taxon>Eukaryota</taxon>
        <taxon>Viridiplantae</taxon>
        <taxon>Streptophyta</taxon>
        <taxon>Embryophyta</taxon>
        <taxon>Tracheophyta</taxon>
        <taxon>Spermatophyta</taxon>
        <taxon>Magnoliopsida</taxon>
        <taxon>eudicotyledons</taxon>
        <taxon>Gunneridae</taxon>
        <taxon>Pentapetalae</taxon>
        <taxon>rosids</taxon>
        <taxon>malvids</taxon>
        <taxon>Brassicales</taxon>
        <taxon>Brassicaceae</taxon>
        <taxon>Brassiceae</taxon>
        <taxon>Brassica</taxon>
    </lineage>
</organism>
<dbReference type="Proteomes" id="UP000823674">
    <property type="component" value="Chromosome A06"/>
</dbReference>